<organism evidence="2 3">
    <name type="scientific">Prorocentrum cordatum</name>
    <dbReference type="NCBI Taxonomy" id="2364126"/>
    <lineage>
        <taxon>Eukaryota</taxon>
        <taxon>Sar</taxon>
        <taxon>Alveolata</taxon>
        <taxon>Dinophyceae</taxon>
        <taxon>Prorocentrales</taxon>
        <taxon>Prorocentraceae</taxon>
        <taxon>Prorocentrum</taxon>
    </lineage>
</organism>
<feature type="chain" id="PRO_5046022620" description="Subtilisin" evidence="1">
    <location>
        <begin position="16"/>
        <end position="242"/>
    </location>
</feature>
<protein>
    <recommendedName>
        <fullName evidence="4">Subtilisin</fullName>
    </recommendedName>
</protein>
<dbReference type="EMBL" id="CAUYUJ010014982">
    <property type="protein sequence ID" value="CAK0848459.1"/>
    <property type="molecule type" value="Genomic_DNA"/>
</dbReference>
<proteinExistence type="predicted"/>
<evidence type="ECO:0008006" key="4">
    <source>
        <dbReference type="Google" id="ProtNLM"/>
    </source>
</evidence>
<comment type="caution">
    <text evidence="2">The sequence shown here is derived from an EMBL/GenBank/DDBJ whole genome shotgun (WGS) entry which is preliminary data.</text>
</comment>
<keyword evidence="3" id="KW-1185">Reference proteome</keyword>
<dbReference type="Proteomes" id="UP001189429">
    <property type="component" value="Unassembled WGS sequence"/>
</dbReference>
<gene>
    <name evidence="2" type="ORF">PCOR1329_LOCUS41393</name>
</gene>
<evidence type="ECO:0000313" key="2">
    <source>
        <dbReference type="EMBL" id="CAK0848459.1"/>
    </source>
</evidence>
<evidence type="ECO:0000256" key="1">
    <source>
        <dbReference type="SAM" id="SignalP"/>
    </source>
</evidence>
<reference evidence="2" key="1">
    <citation type="submission" date="2023-10" db="EMBL/GenBank/DDBJ databases">
        <authorList>
            <person name="Chen Y."/>
            <person name="Shah S."/>
            <person name="Dougan E. K."/>
            <person name="Thang M."/>
            <person name="Chan C."/>
        </authorList>
    </citation>
    <scope>NUCLEOTIDE SEQUENCE [LARGE SCALE GENOMIC DNA]</scope>
</reference>
<keyword evidence="1" id="KW-0732">Signal</keyword>
<accession>A0ABN9TQQ0</accession>
<name>A0ABN9TQQ0_9DINO</name>
<sequence length="242" mass="25979">MLRVLSLSAAAAVSGLHVSQEPMQLLGSRLGAGVVRAASSVALDPEFTNTLGEKFHVAWPGEFNLIGMPKDADIVSPSAADLVVNATLEDVGLKDCDDLLIRKVTVFGTKIGSFSSLEFSIGSDDFNTTDALGLKIDGVSKTVTEFLADMPTCTFTRPRVVALPTKNSFRKRSAMYSAICNLGDVPNTVTLTWSSVWRKNYGDVYYQNDLEVFVSGVGSDPAGLLGPDDHSWTQQIHSACTR</sequence>
<feature type="signal peptide" evidence="1">
    <location>
        <begin position="1"/>
        <end position="15"/>
    </location>
</feature>
<evidence type="ECO:0000313" key="3">
    <source>
        <dbReference type="Proteomes" id="UP001189429"/>
    </source>
</evidence>